<proteinExistence type="predicted"/>
<keyword evidence="2" id="KW-1185">Reference proteome</keyword>
<feature type="region of interest" description="Disordered" evidence="1">
    <location>
        <begin position="117"/>
        <end position="174"/>
    </location>
</feature>
<dbReference type="Proteomes" id="UP000887566">
    <property type="component" value="Unplaced"/>
</dbReference>
<sequence length="290" mass="31480">MMGHSFVDGTQRRDSENKARIRRRRPVVGKPVGLLCDKVVRSWTRTRAQAGANSSGAREERGGSTWWRVGGTLGVAGRTAVGYLPTRLDADELKRERLECGTATAAIGRELMRFAAAPSPSTAPRRRPSTGAAANGGGANERDRDGDFARRRVSKSPVDPPTVASVDCSRSTGNARRQIRRTPLVAISTCAFHFDACSTYHRHRASGWVYGALLLVLFAAKTTKRRDCKRRSAVAVNPIAHVLCVADRWPESWKGLSQFLQSARISRAISASADCDRPAGPPTDPNGNCD</sequence>
<dbReference type="WBParaSite" id="PSAMB.scaffold2384size23478.g17526.t1">
    <property type="protein sequence ID" value="PSAMB.scaffold2384size23478.g17526.t1"/>
    <property type="gene ID" value="PSAMB.scaffold2384size23478.g17526"/>
</dbReference>
<feature type="region of interest" description="Disordered" evidence="1">
    <location>
        <begin position="1"/>
        <end position="24"/>
    </location>
</feature>
<feature type="compositionally biased region" description="Low complexity" evidence="1">
    <location>
        <begin position="117"/>
        <end position="133"/>
    </location>
</feature>
<evidence type="ECO:0000313" key="2">
    <source>
        <dbReference type="Proteomes" id="UP000887566"/>
    </source>
</evidence>
<evidence type="ECO:0000313" key="3">
    <source>
        <dbReference type="WBParaSite" id="PSAMB.scaffold2384size23478.g17526.t1"/>
    </source>
</evidence>
<dbReference type="AlphaFoldDB" id="A0A914VR22"/>
<name>A0A914VR22_9BILA</name>
<feature type="compositionally biased region" description="Basic and acidic residues" evidence="1">
    <location>
        <begin position="10"/>
        <end position="19"/>
    </location>
</feature>
<feature type="compositionally biased region" description="Basic and acidic residues" evidence="1">
    <location>
        <begin position="140"/>
        <end position="150"/>
    </location>
</feature>
<accession>A0A914VR22</accession>
<organism evidence="2 3">
    <name type="scientific">Plectus sambesii</name>
    <dbReference type="NCBI Taxonomy" id="2011161"/>
    <lineage>
        <taxon>Eukaryota</taxon>
        <taxon>Metazoa</taxon>
        <taxon>Ecdysozoa</taxon>
        <taxon>Nematoda</taxon>
        <taxon>Chromadorea</taxon>
        <taxon>Plectida</taxon>
        <taxon>Plectina</taxon>
        <taxon>Plectoidea</taxon>
        <taxon>Plectidae</taxon>
        <taxon>Plectus</taxon>
    </lineage>
</organism>
<protein>
    <submittedName>
        <fullName evidence="3">Uncharacterized protein</fullName>
    </submittedName>
</protein>
<reference evidence="3" key="1">
    <citation type="submission" date="2022-11" db="UniProtKB">
        <authorList>
            <consortium name="WormBaseParasite"/>
        </authorList>
    </citation>
    <scope>IDENTIFICATION</scope>
</reference>
<evidence type="ECO:0000256" key="1">
    <source>
        <dbReference type="SAM" id="MobiDB-lite"/>
    </source>
</evidence>